<organism evidence="1 2">
    <name type="scientific">Paenibacillus albiflavus</name>
    <dbReference type="NCBI Taxonomy" id="2545760"/>
    <lineage>
        <taxon>Bacteria</taxon>
        <taxon>Bacillati</taxon>
        <taxon>Bacillota</taxon>
        <taxon>Bacilli</taxon>
        <taxon>Bacillales</taxon>
        <taxon>Paenibacillaceae</taxon>
        <taxon>Paenibacillus</taxon>
    </lineage>
</organism>
<proteinExistence type="predicted"/>
<dbReference type="AlphaFoldDB" id="A0A4R4E0V7"/>
<sequence length="186" mass="21254">MQLDTVDLLQLQTKFMKGDETVQGFSAGLNTQFREIACQVKLAEIYSRIEEQPEEVLDILAWQFNVDWYEAESDIDVKRQAINDALLLSRIRGTPAAVQRVVEIYFGDGRVEEWFEYGGKPSYFRVITNNPEATNDKAALLARAVNSVKNLRSRLETVIIESSENMDMRFGFALHMGDKLKVEQVV</sequence>
<dbReference type="OrthoDB" id="90759at2"/>
<gene>
    <name evidence="1" type="ORF">E0485_21845</name>
</gene>
<dbReference type="InterPro" id="IPR006521">
    <property type="entry name" value="Tail_protein_I"/>
</dbReference>
<name>A0A4R4E0V7_9BACL</name>
<evidence type="ECO:0000313" key="1">
    <source>
        <dbReference type="EMBL" id="TCZ73064.1"/>
    </source>
</evidence>
<evidence type="ECO:0000313" key="2">
    <source>
        <dbReference type="Proteomes" id="UP000295418"/>
    </source>
</evidence>
<dbReference type="RefSeq" id="WP_132420190.1">
    <property type="nucleotide sequence ID" value="NZ_SKFG01000035.1"/>
</dbReference>
<accession>A0A4R4E0V7</accession>
<dbReference type="NCBIfam" id="TIGR01634">
    <property type="entry name" value="tail_P2_I"/>
    <property type="match status" value="1"/>
</dbReference>
<dbReference type="Proteomes" id="UP000295418">
    <property type="component" value="Unassembled WGS sequence"/>
</dbReference>
<protein>
    <submittedName>
        <fullName evidence="1">Phage tail protein I</fullName>
    </submittedName>
</protein>
<dbReference type="EMBL" id="SKFG01000035">
    <property type="protein sequence ID" value="TCZ73064.1"/>
    <property type="molecule type" value="Genomic_DNA"/>
</dbReference>
<keyword evidence="2" id="KW-1185">Reference proteome</keyword>
<reference evidence="1 2" key="1">
    <citation type="submission" date="2019-03" db="EMBL/GenBank/DDBJ databases">
        <authorList>
            <person name="Kim M.K.M."/>
        </authorList>
    </citation>
    <scope>NUCLEOTIDE SEQUENCE [LARGE SCALE GENOMIC DNA]</scope>
    <source>
        <strain evidence="1 2">18JY21-1</strain>
    </source>
</reference>
<comment type="caution">
    <text evidence="1">The sequence shown here is derived from an EMBL/GenBank/DDBJ whole genome shotgun (WGS) entry which is preliminary data.</text>
</comment>
<dbReference type="Pfam" id="PF09684">
    <property type="entry name" value="Tail_P2_I"/>
    <property type="match status" value="1"/>
</dbReference>